<comment type="caution">
    <text evidence="1">The sequence shown here is derived from an EMBL/GenBank/DDBJ whole genome shotgun (WGS) entry which is preliminary data.</text>
</comment>
<dbReference type="Proteomes" id="UP000499080">
    <property type="component" value="Unassembled WGS sequence"/>
</dbReference>
<evidence type="ECO:0000313" key="1">
    <source>
        <dbReference type="EMBL" id="GBO26505.1"/>
    </source>
</evidence>
<name>A0A4Y2VMJ0_ARAVE</name>
<sequence length="88" mass="10100">MHPGRHPPSQKKRKRRLREGLILLNPSYCIGLVQPDYSENVDDEAEEQWISEDSTSECCEVLSEDDIVSRVTCGSEETRNFEECPESD</sequence>
<reference evidence="1 2" key="1">
    <citation type="journal article" date="2019" name="Sci. Rep.">
        <title>Orb-weaving spider Araneus ventricosus genome elucidates the spidroin gene catalogue.</title>
        <authorList>
            <person name="Kono N."/>
            <person name="Nakamura H."/>
            <person name="Ohtoshi R."/>
            <person name="Moran D.A.P."/>
            <person name="Shinohara A."/>
            <person name="Yoshida Y."/>
            <person name="Fujiwara M."/>
            <person name="Mori M."/>
            <person name="Tomita M."/>
            <person name="Arakawa K."/>
        </authorList>
    </citation>
    <scope>NUCLEOTIDE SEQUENCE [LARGE SCALE GENOMIC DNA]</scope>
</reference>
<evidence type="ECO:0000313" key="2">
    <source>
        <dbReference type="Proteomes" id="UP000499080"/>
    </source>
</evidence>
<accession>A0A4Y2VMJ0</accession>
<keyword evidence="2" id="KW-1185">Reference proteome</keyword>
<dbReference type="AlphaFoldDB" id="A0A4Y2VMJ0"/>
<dbReference type="EMBL" id="BGPR01049518">
    <property type="protein sequence ID" value="GBO26505.1"/>
    <property type="molecule type" value="Genomic_DNA"/>
</dbReference>
<organism evidence="1 2">
    <name type="scientific">Araneus ventricosus</name>
    <name type="common">Orbweaver spider</name>
    <name type="synonym">Epeira ventricosa</name>
    <dbReference type="NCBI Taxonomy" id="182803"/>
    <lineage>
        <taxon>Eukaryota</taxon>
        <taxon>Metazoa</taxon>
        <taxon>Ecdysozoa</taxon>
        <taxon>Arthropoda</taxon>
        <taxon>Chelicerata</taxon>
        <taxon>Arachnida</taxon>
        <taxon>Araneae</taxon>
        <taxon>Araneomorphae</taxon>
        <taxon>Entelegynae</taxon>
        <taxon>Araneoidea</taxon>
        <taxon>Araneidae</taxon>
        <taxon>Araneus</taxon>
    </lineage>
</organism>
<proteinExistence type="predicted"/>
<gene>
    <name evidence="1" type="ORF">AVEN_179721_1</name>
</gene>
<protein>
    <submittedName>
        <fullName evidence="1">Uncharacterized protein</fullName>
    </submittedName>
</protein>